<proteinExistence type="predicted"/>
<dbReference type="InterPro" id="IPR050109">
    <property type="entry name" value="HTH-type_TetR-like_transc_reg"/>
</dbReference>
<feature type="region of interest" description="Disordered" evidence="3">
    <location>
        <begin position="175"/>
        <end position="209"/>
    </location>
</feature>
<name>A0ABV4IXR6_9ACTN</name>
<feature type="compositionally biased region" description="Basic and acidic residues" evidence="3">
    <location>
        <begin position="186"/>
        <end position="197"/>
    </location>
</feature>
<organism evidence="5 6">
    <name type="scientific">Streptomyces pimonensis</name>
    <dbReference type="NCBI Taxonomy" id="2860288"/>
    <lineage>
        <taxon>Bacteria</taxon>
        <taxon>Bacillati</taxon>
        <taxon>Actinomycetota</taxon>
        <taxon>Actinomycetes</taxon>
        <taxon>Kitasatosporales</taxon>
        <taxon>Streptomycetaceae</taxon>
        <taxon>Streptomyces</taxon>
    </lineage>
</organism>
<keyword evidence="1 2" id="KW-0238">DNA-binding</keyword>
<evidence type="ECO:0000256" key="2">
    <source>
        <dbReference type="PROSITE-ProRule" id="PRU00335"/>
    </source>
</evidence>
<dbReference type="RefSeq" id="WP_371238011.1">
    <property type="nucleotide sequence ID" value="NZ_JAHWZY010000010.1"/>
</dbReference>
<gene>
    <name evidence="5" type="ORF">KYY02_12440</name>
</gene>
<evidence type="ECO:0000256" key="3">
    <source>
        <dbReference type="SAM" id="MobiDB-lite"/>
    </source>
</evidence>
<dbReference type="Gene3D" id="1.10.10.60">
    <property type="entry name" value="Homeodomain-like"/>
    <property type="match status" value="1"/>
</dbReference>
<dbReference type="Gene3D" id="1.10.357.10">
    <property type="entry name" value="Tetracycline Repressor, domain 2"/>
    <property type="match status" value="1"/>
</dbReference>
<dbReference type="PANTHER" id="PTHR30055:SF146">
    <property type="entry name" value="HTH-TYPE TRANSCRIPTIONAL DUAL REGULATOR CECR"/>
    <property type="match status" value="1"/>
</dbReference>
<evidence type="ECO:0000313" key="5">
    <source>
        <dbReference type="EMBL" id="MEZ3179465.1"/>
    </source>
</evidence>
<evidence type="ECO:0000313" key="6">
    <source>
        <dbReference type="Proteomes" id="UP001567537"/>
    </source>
</evidence>
<dbReference type="Proteomes" id="UP001567537">
    <property type="component" value="Unassembled WGS sequence"/>
</dbReference>
<dbReference type="Pfam" id="PF00440">
    <property type="entry name" value="TetR_N"/>
    <property type="match status" value="1"/>
</dbReference>
<dbReference type="EMBL" id="JAHWZY010000010">
    <property type="protein sequence ID" value="MEZ3179465.1"/>
    <property type="molecule type" value="Genomic_DNA"/>
</dbReference>
<reference evidence="5 6" key="1">
    <citation type="journal article" date="2021" name="Res Sq">
        <title>Streptomyces Pimoensis sp. nov., Isolated From the Taklimakan Desert in Xinjiang, China.</title>
        <authorList>
            <person name="Zhang P."/>
            <person name="Luo X."/>
            <person name="Luo X."/>
            <person name="Liu Z."/>
            <person name="Xia Z."/>
            <person name="Wan C."/>
            <person name="zhang L."/>
        </authorList>
    </citation>
    <scope>NUCLEOTIDE SEQUENCE [LARGE SCALE GENOMIC DNA]</scope>
    <source>
        <strain evidence="5 6">TRM75549</strain>
    </source>
</reference>
<dbReference type="SUPFAM" id="SSF46689">
    <property type="entry name" value="Homeodomain-like"/>
    <property type="match status" value="1"/>
</dbReference>
<dbReference type="PRINTS" id="PR00455">
    <property type="entry name" value="HTHTETR"/>
</dbReference>
<dbReference type="InterPro" id="IPR009057">
    <property type="entry name" value="Homeodomain-like_sf"/>
</dbReference>
<sequence>MGMMNAQERRESVVRAAVTEFARQGFHGTSTEAIARRVGVSQPYLFRLFSNKKAIFVAASLRALDDTCRVLEDATRGLRGEKALRAVTDAYTRLAAEHPETLLMQLQTYLTVAAAEAADDREFGRTVRAGWARLWKTVHLPLGAEADTTAVLAHGILISALTAMGFPPEHTVRQAGRLPVLPPPHPAERAGARDRRTGAPVGRYGFGEE</sequence>
<evidence type="ECO:0000256" key="1">
    <source>
        <dbReference type="ARBA" id="ARBA00023125"/>
    </source>
</evidence>
<feature type="DNA-binding region" description="H-T-H motif" evidence="2">
    <location>
        <begin position="30"/>
        <end position="49"/>
    </location>
</feature>
<protein>
    <submittedName>
        <fullName evidence="5">TetR/AcrR family transcriptional regulator</fullName>
    </submittedName>
</protein>
<accession>A0ABV4IXR6</accession>
<feature type="domain" description="HTH tetR-type" evidence="4">
    <location>
        <begin position="7"/>
        <end position="67"/>
    </location>
</feature>
<dbReference type="PANTHER" id="PTHR30055">
    <property type="entry name" value="HTH-TYPE TRANSCRIPTIONAL REGULATOR RUTR"/>
    <property type="match status" value="1"/>
</dbReference>
<dbReference type="PROSITE" id="PS50977">
    <property type="entry name" value="HTH_TETR_2"/>
    <property type="match status" value="1"/>
</dbReference>
<evidence type="ECO:0000259" key="4">
    <source>
        <dbReference type="PROSITE" id="PS50977"/>
    </source>
</evidence>
<dbReference type="InterPro" id="IPR001647">
    <property type="entry name" value="HTH_TetR"/>
</dbReference>
<keyword evidence="6" id="KW-1185">Reference proteome</keyword>
<comment type="caution">
    <text evidence="5">The sequence shown here is derived from an EMBL/GenBank/DDBJ whole genome shotgun (WGS) entry which is preliminary data.</text>
</comment>